<sequence length="433" mass="46015">MTRASVPPETLTALARTRPTPAGTEALRAAVHARRMLLFKALLVRVEREHAHLPHPVRRGFEDDWALLERAEWTDAGAVREVLDYPTTGAWLTEALAAPAGPEFEAHLAHLTGVAVVAAARAGCSATGTLRVPSGLLGLPGLGVLRCPSGRARVGGRDGRLRLVEAAGHGAVDLPRGGTRARDGTGDGTRDRAGRGSGWSALYALPGSTAVLDDLDPYRVPHPGIGPTAVPAADREHTDHPAWAGRWRRARALLSATDQGRILETDALVHALVPLAAAGRAGGVPTGATVRSAPGAVLTQLPAGAAELAETLVHETHHTKLAALDDSVPLCRPGGTLHRVAWRPDPRPASAVLQGTYAHLALLDLWWRGQRASAAPATWRQRAAERYGRYREQVGEALSVLRGSDELTCTGRHFVQEMHRHHADLGTVVRNST</sequence>
<evidence type="ECO:0008006" key="3">
    <source>
        <dbReference type="Google" id="ProtNLM"/>
    </source>
</evidence>
<feature type="compositionally biased region" description="Basic and acidic residues" evidence="1">
    <location>
        <begin position="180"/>
        <end position="194"/>
    </location>
</feature>
<dbReference type="EMBL" id="JAAIFS010000003">
    <property type="protein sequence ID" value="NEV87861.1"/>
    <property type="molecule type" value="Genomic_DNA"/>
</dbReference>
<name>A0A6B3QNE3_STRTE</name>
<accession>A0A6B3QNE3</accession>
<proteinExistence type="predicted"/>
<protein>
    <recommendedName>
        <fullName evidence="3">HEXXH motif domain-containing protein</fullName>
    </recommendedName>
</protein>
<evidence type="ECO:0000313" key="2">
    <source>
        <dbReference type="EMBL" id="NEV87861.1"/>
    </source>
</evidence>
<dbReference type="InterPro" id="IPR026337">
    <property type="entry name" value="AKG_HExxH"/>
</dbReference>
<feature type="region of interest" description="Disordered" evidence="1">
    <location>
        <begin position="172"/>
        <end position="194"/>
    </location>
</feature>
<comment type="caution">
    <text evidence="2">The sequence shown here is derived from an EMBL/GenBank/DDBJ whole genome shotgun (WGS) entry which is preliminary data.</text>
</comment>
<dbReference type="RefSeq" id="WP_164458689.1">
    <property type="nucleotide sequence ID" value="NZ_JAAIFS010000003.1"/>
</dbReference>
<reference evidence="2" key="1">
    <citation type="journal article" date="2020" name="Microorganisms">
        <title>Isolation, Genomic and Metabolomic Characterization of Streptomyces tendae VITAKN with Quorum Sensing Inhibitory Activity from Southern India.</title>
        <authorList>
            <person name="Ishaque N.M."/>
            <person name="Burgsdorf I."/>
            <person name="Limlingan Malit J.J."/>
            <person name="Saha S."/>
            <person name="Teta R."/>
            <person name="Ewe D."/>
            <person name="Kannabiran K."/>
            <person name="Hrouzek P."/>
            <person name="Steindler L."/>
            <person name="Costantino V."/>
            <person name="Saurav K."/>
        </authorList>
    </citation>
    <scope>NUCLEOTIDE SEQUENCE</scope>
    <source>
        <strain evidence="2">VITAKN</strain>
    </source>
</reference>
<organism evidence="2">
    <name type="scientific">Streptomyces tendae</name>
    <dbReference type="NCBI Taxonomy" id="1932"/>
    <lineage>
        <taxon>Bacteria</taxon>
        <taxon>Bacillati</taxon>
        <taxon>Actinomycetota</taxon>
        <taxon>Actinomycetes</taxon>
        <taxon>Kitasatosporales</taxon>
        <taxon>Streptomycetaceae</taxon>
        <taxon>Streptomyces</taxon>
    </lineage>
</organism>
<dbReference type="AlphaFoldDB" id="A0A6B3QNE3"/>
<dbReference type="NCBIfam" id="TIGR04267">
    <property type="entry name" value="mod_HExxH"/>
    <property type="match status" value="1"/>
</dbReference>
<gene>
    <name evidence="2" type="ORF">GUR47_14470</name>
</gene>
<evidence type="ECO:0000256" key="1">
    <source>
        <dbReference type="SAM" id="MobiDB-lite"/>
    </source>
</evidence>